<accession>A0ABR4NI08</accession>
<dbReference type="EMBL" id="JADGIZ020000004">
    <property type="protein sequence ID" value="KAL2919158.1"/>
    <property type="molecule type" value="Genomic_DNA"/>
</dbReference>
<dbReference type="PANTHER" id="PTHR44314">
    <property type="entry name" value="CILIA- AND FLAGELLA-ASSOCIATED PROTEIN 70"/>
    <property type="match status" value="1"/>
</dbReference>
<comment type="caution">
    <text evidence="5">The sequence shown here is derived from an EMBL/GenBank/DDBJ whole genome shotgun (WGS) entry which is preliminary data.</text>
</comment>
<protein>
    <submittedName>
        <fullName evidence="5">Uncharacterized protein</fullName>
    </submittedName>
</protein>
<keyword evidence="6" id="KW-1185">Reference proteome</keyword>
<evidence type="ECO:0000256" key="4">
    <source>
        <dbReference type="SAM" id="MobiDB-lite"/>
    </source>
</evidence>
<dbReference type="InterPro" id="IPR011990">
    <property type="entry name" value="TPR-like_helical_dom_sf"/>
</dbReference>
<proteinExistence type="predicted"/>
<dbReference type="Proteomes" id="UP001527925">
    <property type="component" value="Unassembled WGS sequence"/>
</dbReference>
<dbReference type="PANTHER" id="PTHR44314:SF1">
    <property type="entry name" value="CILIA- AND FLAGELLA-ASSOCIATED PROTEIN 70"/>
    <property type="match status" value="1"/>
</dbReference>
<sequence>MLTLIEIFANKVLTLSLIESLPKEKTALLGTSEITLYKAFLGYATREPDSDASAAMSPLTFRETVPIVYTNPKLLSPSPESQKTTPECVIEVLLSRPLLMPEEITGGNFVNLRIDEVYPVPEEWTTKEGNEKDLNSNIFSYAVNLVLPSANGGERMVSIGNGSLVPYDAPVNLDPSLNVPQTVCISDTRKEPQTSQSSTPIAGVAVAQVNEEPEHEASETRESKRVVFGTSVVVYLAPVVLQRIRKLAQERRPLELEVLFLAFDELMDRSCGCAEPPINLCQFVRTLQPKFASVTDTNASKYRGKASIDVTMMMYPNVIGIKGRFPLDVYEASDAAAQADPNNLYRAIGSAISMEFLLTAPLIDKKRLQAITKSVSDFIPKRHVPPNMLFEKRSQQAEQDFRIKINEIVHKLVAEYRTTLRMEASARGDVSVNLNLSSQQEEQQRKKLFMYHLNKSGAYFSFKEQLKASVVQVVRERFMRKSPFASQSELQLFMSQVYVYLVDQMHVAINKVFSEREAEFVDPTINRSADFKALKEFADASELNCQPSIAAKYHLERVAKYEEFDYGCFSMRNGMPDKGEECFKEILSRNPKHVPTLLVYGAVCCAHERFEEAHVYLASAVQLEPRYVLANAFLQMRHIILMHVNRLLRQGIFFEILGQDSDAEKCLAEAQALHEASGPPKDAPTHFLLAAEFAIQAHLGEFADRALAHELLHRGPSVRPYVLLSQLETQRGCFSKAADYLKQALAMESGNLSVWASLGHLHFVQNRFNDAKQSYETVLSMRRGADERELVLIYIRLGTIYLRNAYLATSGTHLPPSTPISHLQFLRSRDEAVDTSLALIAKSMFLKASAIAPSSQSWLGAGKTCFALREYQEAEDAFAEANVLNNRDSEVWAYLALLSLTLGRTVEAHQAIAQALRLGIKDSEILRAVGVAFMNENQIMAAVECLRIALEEDPENATTRELFTQALGKGGRSFLSSQGAEAVVGGLDGVQSDVVLGESGALNPPALGVPFKSSQHLLHQQQQQQQQEQQQQQQQQEPQQQQPSQQEQQQEQPILQQPGGQMLQPSATGAPLSPQQSLAMDGTDGLLAEPVLDGASADAIRRGSTVG</sequence>
<gene>
    <name evidence="5" type="ORF">HK105_201433</name>
</gene>
<dbReference type="SMART" id="SM00028">
    <property type="entry name" value="TPR"/>
    <property type="match status" value="7"/>
</dbReference>
<dbReference type="SUPFAM" id="SSF81901">
    <property type="entry name" value="HCP-like"/>
    <property type="match status" value="1"/>
</dbReference>
<feature type="compositionally biased region" description="Polar residues" evidence="4">
    <location>
        <begin position="1063"/>
        <end position="1078"/>
    </location>
</feature>
<dbReference type="Gene3D" id="1.25.40.10">
    <property type="entry name" value="Tetratricopeptide repeat domain"/>
    <property type="match status" value="3"/>
</dbReference>
<evidence type="ECO:0000256" key="3">
    <source>
        <dbReference type="PROSITE-ProRule" id="PRU00339"/>
    </source>
</evidence>
<dbReference type="SUPFAM" id="SSF48452">
    <property type="entry name" value="TPR-like"/>
    <property type="match status" value="1"/>
</dbReference>
<reference evidence="5 6" key="1">
    <citation type="submission" date="2023-09" db="EMBL/GenBank/DDBJ databases">
        <title>Pangenome analysis of Batrachochytrium dendrobatidis and related Chytrids.</title>
        <authorList>
            <person name="Yacoub M.N."/>
            <person name="Stajich J.E."/>
            <person name="James T.Y."/>
        </authorList>
    </citation>
    <scope>NUCLEOTIDE SEQUENCE [LARGE SCALE GENOMIC DNA]</scope>
    <source>
        <strain evidence="5 6">JEL0888</strain>
    </source>
</reference>
<keyword evidence="2 3" id="KW-0802">TPR repeat</keyword>
<evidence type="ECO:0000256" key="2">
    <source>
        <dbReference type="ARBA" id="ARBA00022803"/>
    </source>
</evidence>
<dbReference type="InterPro" id="IPR019734">
    <property type="entry name" value="TPR_rpt"/>
</dbReference>
<feature type="region of interest" description="Disordered" evidence="4">
    <location>
        <begin position="1005"/>
        <end position="1107"/>
    </location>
</feature>
<evidence type="ECO:0000256" key="1">
    <source>
        <dbReference type="ARBA" id="ARBA00022737"/>
    </source>
</evidence>
<feature type="repeat" description="TPR" evidence="3">
    <location>
        <begin position="923"/>
        <end position="956"/>
    </location>
</feature>
<feature type="compositionally biased region" description="Low complexity" evidence="4">
    <location>
        <begin position="1020"/>
        <end position="1058"/>
    </location>
</feature>
<keyword evidence="1" id="KW-0677">Repeat</keyword>
<organism evidence="5 6">
    <name type="scientific">Polyrhizophydium stewartii</name>
    <dbReference type="NCBI Taxonomy" id="2732419"/>
    <lineage>
        <taxon>Eukaryota</taxon>
        <taxon>Fungi</taxon>
        <taxon>Fungi incertae sedis</taxon>
        <taxon>Chytridiomycota</taxon>
        <taxon>Chytridiomycota incertae sedis</taxon>
        <taxon>Chytridiomycetes</taxon>
        <taxon>Rhizophydiales</taxon>
        <taxon>Rhizophydiales incertae sedis</taxon>
        <taxon>Polyrhizophydium</taxon>
    </lineage>
</organism>
<evidence type="ECO:0000313" key="5">
    <source>
        <dbReference type="EMBL" id="KAL2919158.1"/>
    </source>
</evidence>
<name>A0ABR4NI08_9FUNG</name>
<dbReference type="InterPro" id="IPR052628">
    <property type="entry name" value="CFAP70"/>
</dbReference>
<evidence type="ECO:0000313" key="6">
    <source>
        <dbReference type="Proteomes" id="UP001527925"/>
    </source>
</evidence>
<dbReference type="PROSITE" id="PS50005">
    <property type="entry name" value="TPR"/>
    <property type="match status" value="1"/>
</dbReference>